<reference evidence="1" key="1">
    <citation type="journal article" date="2020" name="Stud. Mycol.">
        <title>101 Dothideomycetes genomes: a test case for predicting lifestyles and emergence of pathogens.</title>
        <authorList>
            <person name="Haridas S."/>
            <person name="Albert R."/>
            <person name="Binder M."/>
            <person name="Bloem J."/>
            <person name="Labutti K."/>
            <person name="Salamov A."/>
            <person name="Andreopoulos B."/>
            <person name="Baker S."/>
            <person name="Barry K."/>
            <person name="Bills G."/>
            <person name="Bluhm B."/>
            <person name="Cannon C."/>
            <person name="Castanera R."/>
            <person name="Culley D."/>
            <person name="Daum C."/>
            <person name="Ezra D."/>
            <person name="Gonzalez J."/>
            <person name="Henrissat B."/>
            <person name="Kuo A."/>
            <person name="Liang C."/>
            <person name="Lipzen A."/>
            <person name="Lutzoni F."/>
            <person name="Magnuson J."/>
            <person name="Mondo S."/>
            <person name="Nolan M."/>
            <person name="Ohm R."/>
            <person name="Pangilinan J."/>
            <person name="Park H.-J."/>
            <person name="Ramirez L."/>
            <person name="Alfaro M."/>
            <person name="Sun H."/>
            <person name="Tritt A."/>
            <person name="Yoshinaga Y."/>
            <person name="Zwiers L.-H."/>
            <person name="Turgeon B."/>
            <person name="Goodwin S."/>
            <person name="Spatafora J."/>
            <person name="Crous P."/>
            <person name="Grigoriev I."/>
        </authorList>
    </citation>
    <scope>NUCLEOTIDE SEQUENCE</scope>
    <source>
        <strain evidence="1">CBS 262.69</strain>
    </source>
</reference>
<dbReference type="AlphaFoldDB" id="A0A6G1HU11"/>
<sequence length="118" mass="13083">MSVSHVFADGCWGRVPVCTRPSARSMTMRASGTRKEAFKLSVVMAGIFISSVLQQQPDAEHDDSKETTRLSWGRLAFFPLRTAVSGYLLPKRCRCVGMGERMMTPSLAELRSSHSTNE</sequence>
<evidence type="ECO:0000313" key="2">
    <source>
        <dbReference type="Proteomes" id="UP000799640"/>
    </source>
</evidence>
<accession>A0A6G1HU11</accession>
<organism evidence="1 2">
    <name type="scientific">Trichodelitschia bisporula</name>
    <dbReference type="NCBI Taxonomy" id="703511"/>
    <lineage>
        <taxon>Eukaryota</taxon>
        <taxon>Fungi</taxon>
        <taxon>Dikarya</taxon>
        <taxon>Ascomycota</taxon>
        <taxon>Pezizomycotina</taxon>
        <taxon>Dothideomycetes</taxon>
        <taxon>Dothideomycetes incertae sedis</taxon>
        <taxon>Phaeotrichales</taxon>
        <taxon>Phaeotrichaceae</taxon>
        <taxon>Trichodelitschia</taxon>
    </lineage>
</organism>
<dbReference type="Proteomes" id="UP000799640">
    <property type="component" value="Unassembled WGS sequence"/>
</dbReference>
<proteinExistence type="predicted"/>
<evidence type="ECO:0000313" key="1">
    <source>
        <dbReference type="EMBL" id="KAF2399492.1"/>
    </source>
</evidence>
<gene>
    <name evidence="1" type="ORF">EJ06DRAFT_54115</name>
</gene>
<keyword evidence="2" id="KW-1185">Reference proteome</keyword>
<name>A0A6G1HU11_9PEZI</name>
<protein>
    <submittedName>
        <fullName evidence="1">Uncharacterized protein</fullName>
    </submittedName>
</protein>
<dbReference type="EMBL" id="ML996697">
    <property type="protein sequence ID" value="KAF2399492.1"/>
    <property type="molecule type" value="Genomic_DNA"/>
</dbReference>